<name>A0AAD3HG56_9CHLO</name>
<evidence type="ECO:0000313" key="2">
    <source>
        <dbReference type="Proteomes" id="UP001054857"/>
    </source>
</evidence>
<feature type="non-terminal residue" evidence="1">
    <location>
        <position position="1"/>
    </location>
</feature>
<feature type="non-terminal residue" evidence="1">
    <location>
        <position position="125"/>
    </location>
</feature>
<dbReference type="EMBL" id="BMAR01000001">
    <property type="protein sequence ID" value="GFR39607.1"/>
    <property type="molecule type" value="Genomic_DNA"/>
</dbReference>
<reference evidence="1 2" key="1">
    <citation type="journal article" date="2021" name="Sci. Rep.">
        <title>Genome sequencing of the multicellular alga Astrephomene provides insights into convergent evolution of germ-soma differentiation.</title>
        <authorList>
            <person name="Yamashita S."/>
            <person name="Yamamoto K."/>
            <person name="Matsuzaki R."/>
            <person name="Suzuki S."/>
            <person name="Yamaguchi H."/>
            <person name="Hirooka S."/>
            <person name="Minakuchi Y."/>
            <person name="Miyagishima S."/>
            <person name="Kawachi M."/>
            <person name="Toyoda A."/>
            <person name="Nozaki H."/>
        </authorList>
    </citation>
    <scope>NUCLEOTIDE SEQUENCE [LARGE SCALE GENOMIC DNA]</scope>
    <source>
        <strain evidence="1 2">NIES-4017</strain>
    </source>
</reference>
<dbReference type="AlphaFoldDB" id="A0AAD3HG56"/>
<comment type="caution">
    <text evidence="1">The sequence shown here is derived from an EMBL/GenBank/DDBJ whole genome shotgun (WGS) entry which is preliminary data.</text>
</comment>
<accession>A0AAD3HG56</accession>
<keyword evidence="2" id="KW-1185">Reference proteome</keyword>
<proteinExistence type="predicted"/>
<sequence length="125" mass="12839">TPDHVAPTFAAVGTVQNLTTDTQRFTLRLPVALSEAGTINYAIYRNSACISGSDQVPVTTILAASSLPAASCGCSDATACQPVAWGNVTLSGSQLNDTLTISGLLPPNPYSVLSGAPQDQLTCRT</sequence>
<gene>
    <name evidence="1" type="ORF">Agub_g69</name>
</gene>
<organism evidence="1 2">
    <name type="scientific">Astrephomene gubernaculifera</name>
    <dbReference type="NCBI Taxonomy" id="47775"/>
    <lineage>
        <taxon>Eukaryota</taxon>
        <taxon>Viridiplantae</taxon>
        <taxon>Chlorophyta</taxon>
        <taxon>core chlorophytes</taxon>
        <taxon>Chlorophyceae</taxon>
        <taxon>CS clade</taxon>
        <taxon>Chlamydomonadales</taxon>
        <taxon>Astrephomenaceae</taxon>
        <taxon>Astrephomene</taxon>
    </lineage>
</organism>
<evidence type="ECO:0000313" key="1">
    <source>
        <dbReference type="EMBL" id="GFR39607.1"/>
    </source>
</evidence>
<protein>
    <submittedName>
        <fullName evidence="1">Uncharacterized protein</fullName>
    </submittedName>
</protein>
<dbReference type="Proteomes" id="UP001054857">
    <property type="component" value="Unassembled WGS sequence"/>
</dbReference>